<name>A0A8S5NXS9_9CAUD</name>
<accession>A0A8S5NXS9</accession>
<protein>
    <submittedName>
        <fullName evidence="1">Type I neck protein</fullName>
    </submittedName>
</protein>
<sequence length="137" mass="15303">MSEVTLSQKDNFDELQGAIEQYQSVAEKSIGEVLKGEGAEEIMTGIKAKIHPSNRKWKGKPRASKLAKSLTVNQKKSTDLAVVINTTNKYHYLYFPDDGTNSHNHHGEQHFMIKGAEDKAGKVLKMCVENIFKNGNI</sequence>
<organism evidence="1">
    <name type="scientific">Siphoviridae sp. ct6bb17</name>
    <dbReference type="NCBI Taxonomy" id="2825345"/>
    <lineage>
        <taxon>Viruses</taxon>
        <taxon>Duplodnaviria</taxon>
        <taxon>Heunggongvirae</taxon>
        <taxon>Uroviricota</taxon>
        <taxon>Caudoviricetes</taxon>
    </lineage>
</organism>
<proteinExistence type="predicted"/>
<evidence type="ECO:0000313" key="1">
    <source>
        <dbReference type="EMBL" id="DAD99629.1"/>
    </source>
</evidence>
<reference evidence="1" key="1">
    <citation type="journal article" date="2021" name="Proc. Natl. Acad. Sci. U.S.A.">
        <title>A Catalog of Tens of Thousands of Viruses from Human Metagenomes Reveals Hidden Associations with Chronic Diseases.</title>
        <authorList>
            <person name="Tisza M.J."/>
            <person name="Buck C.B."/>
        </authorList>
    </citation>
    <scope>NUCLEOTIDE SEQUENCE</scope>
    <source>
        <strain evidence="1">Ct6bb17</strain>
    </source>
</reference>
<dbReference type="EMBL" id="BK015290">
    <property type="protein sequence ID" value="DAD99629.1"/>
    <property type="molecule type" value="Genomic_DNA"/>
</dbReference>